<evidence type="ECO:0000313" key="6">
    <source>
        <dbReference type="EMBL" id="GAA4103922.1"/>
    </source>
</evidence>
<dbReference type="CDD" id="cd16146">
    <property type="entry name" value="ARS_like"/>
    <property type="match status" value="1"/>
</dbReference>
<comment type="caution">
    <text evidence="6">The sequence shown here is derived from an EMBL/GenBank/DDBJ whole genome shotgun (WGS) entry which is preliminary data.</text>
</comment>
<dbReference type="PROSITE" id="PS00149">
    <property type="entry name" value="SULFATASE_2"/>
    <property type="match status" value="1"/>
</dbReference>
<dbReference type="SUPFAM" id="SSF53649">
    <property type="entry name" value="Alkaline phosphatase-like"/>
    <property type="match status" value="1"/>
</dbReference>
<organism evidence="6 7">
    <name type="scientific">Zhongshania borealis</name>
    <dbReference type="NCBI Taxonomy" id="889488"/>
    <lineage>
        <taxon>Bacteria</taxon>
        <taxon>Pseudomonadati</taxon>
        <taxon>Pseudomonadota</taxon>
        <taxon>Gammaproteobacteria</taxon>
        <taxon>Cellvibrionales</taxon>
        <taxon>Spongiibacteraceae</taxon>
        <taxon>Zhongshania</taxon>
    </lineage>
</organism>
<keyword evidence="4" id="KW-0106">Calcium</keyword>
<gene>
    <name evidence="6" type="ORF">GCM10022414_32530</name>
</gene>
<accession>A0ABP7X4H4</accession>
<dbReference type="Gene3D" id="3.30.1120.10">
    <property type="match status" value="1"/>
</dbReference>
<protein>
    <submittedName>
        <fullName evidence="6">Arylsulfatase</fullName>
    </submittedName>
</protein>
<dbReference type="PANTHER" id="PTHR42693:SF53">
    <property type="entry name" value="ENDO-4-O-SULFATASE"/>
    <property type="match status" value="1"/>
</dbReference>
<keyword evidence="3" id="KW-0378">Hydrolase</keyword>
<dbReference type="Pfam" id="PF00884">
    <property type="entry name" value="Sulfatase"/>
    <property type="match status" value="1"/>
</dbReference>
<keyword evidence="2" id="KW-0479">Metal-binding</keyword>
<dbReference type="InterPro" id="IPR000917">
    <property type="entry name" value="Sulfatase_N"/>
</dbReference>
<evidence type="ECO:0000256" key="2">
    <source>
        <dbReference type="ARBA" id="ARBA00022723"/>
    </source>
</evidence>
<evidence type="ECO:0000259" key="5">
    <source>
        <dbReference type="Pfam" id="PF00884"/>
    </source>
</evidence>
<dbReference type="InterPro" id="IPR024607">
    <property type="entry name" value="Sulfatase_CS"/>
</dbReference>
<dbReference type="EMBL" id="BAABDM010000009">
    <property type="protein sequence ID" value="GAA4103922.1"/>
    <property type="molecule type" value="Genomic_DNA"/>
</dbReference>
<proteinExistence type="inferred from homology"/>
<sequence>MVRSIRFALAASILIPLVGCGKQARNVSEISANAERPNIIVIMTDDQGYGDMAHNDNPIVATPNLDELAGMSTRFTNFHVDPTCAPTRAALMSGQYSLRAGVWHTVMGRHLLANETQTLPEALKQSGYSTAIIGKWHLGDNYPFRPQDQGFDHVLIHGAGGVGQTPDFWGNTQFDDTYFLNGKPKKYDGYATDVWFDEAIDYIETMAAKKEPFFLYLATNAPHSPFRAPDRYIEPYRKLGLSDDLAAFYGMITNVDENIGRLEQVMADAGVSDNTIFVFLTDNGSVLGEVSSKFAASPKIEEIEKKIGKKIKTLNYYMRGKKATTYDGGHRVPIYLRWPNGGITEPKEVAGLSAHFDLMPTLMDLAGLDISGLDTDGISWKQALLQGEPLPDRVITVTNQRVLNPDPKRPYSVMQGDWRLVKASGSDDKLVLFNVASDPGQSKDVAEQYPEIFSKLAAEYDVWWQHVTGSGVTTKRAIIGTEHENPMRLTSHDWLAPNTDQVAWFPGFADDKYGRTGWIGKEESYVISPWKIQSAEAGQYRFTVLLHDLPAKKTISRKYAHLDINGQTYTKQINESDSQVSFDVDLEAIDLDVKAWFSDNADSSGDALAVFYLYVEWIDG</sequence>
<dbReference type="InterPro" id="IPR050738">
    <property type="entry name" value="Sulfatase"/>
</dbReference>
<dbReference type="PANTHER" id="PTHR42693">
    <property type="entry name" value="ARYLSULFATASE FAMILY MEMBER"/>
    <property type="match status" value="1"/>
</dbReference>
<dbReference type="InterPro" id="IPR017850">
    <property type="entry name" value="Alkaline_phosphatase_core_sf"/>
</dbReference>
<keyword evidence="7" id="KW-1185">Reference proteome</keyword>
<evidence type="ECO:0000256" key="3">
    <source>
        <dbReference type="ARBA" id="ARBA00022801"/>
    </source>
</evidence>
<evidence type="ECO:0000313" key="7">
    <source>
        <dbReference type="Proteomes" id="UP001500392"/>
    </source>
</evidence>
<feature type="domain" description="Sulfatase N-terminal" evidence="5">
    <location>
        <begin position="37"/>
        <end position="367"/>
    </location>
</feature>
<evidence type="ECO:0000256" key="1">
    <source>
        <dbReference type="ARBA" id="ARBA00008779"/>
    </source>
</evidence>
<evidence type="ECO:0000256" key="4">
    <source>
        <dbReference type="ARBA" id="ARBA00022837"/>
    </source>
</evidence>
<reference evidence="7" key="1">
    <citation type="journal article" date="2019" name="Int. J. Syst. Evol. Microbiol.">
        <title>The Global Catalogue of Microorganisms (GCM) 10K type strain sequencing project: providing services to taxonomists for standard genome sequencing and annotation.</title>
        <authorList>
            <consortium name="The Broad Institute Genomics Platform"/>
            <consortium name="The Broad Institute Genome Sequencing Center for Infectious Disease"/>
            <person name="Wu L."/>
            <person name="Ma J."/>
        </authorList>
    </citation>
    <scope>NUCLEOTIDE SEQUENCE [LARGE SCALE GENOMIC DNA]</scope>
    <source>
        <strain evidence="7">JCM 17304</strain>
    </source>
</reference>
<dbReference type="RefSeq" id="WP_344938078.1">
    <property type="nucleotide sequence ID" value="NZ_BAABDM010000009.1"/>
</dbReference>
<comment type="similarity">
    <text evidence="1">Belongs to the sulfatase family.</text>
</comment>
<dbReference type="Proteomes" id="UP001500392">
    <property type="component" value="Unassembled WGS sequence"/>
</dbReference>
<name>A0ABP7X4H4_9GAMM</name>
<dbReference type="Gene3D" id="3.40.720.10">
    <property type="entry name" value="Alkaline Phosphatase, subunit A"/>
    <property type="match status" value="1"/>
</dbReference>